<feature type="transmembrane region" description="Helical" evidence="2">
    <location>
        <begin position="368"/>
        <end position="391"/>
    </location>
</feature>
<dbReference type="PANTHER" id="PTHR21579">
    <property type="entry name" value="PROTEIN TINCAR"/>
    <property type="match status" value="1"/>
</dbReference>
<dbReference type="PANTHER" id="PTHR21579:SF20">
    <property type="entry name" value="PROTEIN TINCAR"/>
    <property type="match status" value="1"/>
</dbReference>
<feature type="transmembrane region" description="Helical" evidence="2">
    <location>
        <begin position="335"/>
        <end position="356"/>
    </location>
</feature>
<feature type="compositionally biased region" description="Polar residues" evidence="1">
    <location>
        <begin position="447"/>
        <end position="457"/>
    </location>
</feature>
<evidence type="ECO:0000256" key="1">
    <source>
        <dbReference type="SAM" id="MobiDB-lite"/>
    </source>
</evidence>
<reference evidence="3" key="1">
    <citation type="submission" date="2018-11" db="EMBL/GenBank/DDBJ databases">
        <authorList>
            <person name="Alioto T."/>
            <person name="Alioto T."/>
        </authorList>
    </citation>
    <scope>NUCLEOTIDE SEQUENCE</scope>
</reference>
<dbReference type="EMBL" id="UYJE01001855">
    <property type="protein sequence ID" value="VDI05727.1"/>
    <property type="molecule type" value="Genomic_DNA"/>
</dbReference>
<evidence type="ECO:0000313" key="3">
    <source>
        <dbReference type="EMBL" id="VDI05727.1"/>
    </source>
</evidence>
<feature type="region of interest" description="Disordered" evidence="1">
    <location>
        <begin position="671"/>
        <end position="784"/>
    </location>
</feature>
<keyword evidence="2" id="KW-0812">Transmembrane</keyword>
<proteinExistence type="predicted"/>
<feature type="transmembrane region" description="Helical" evidence="2">
    <location>
        <begin position="12"/>
        <end position="34"/>
    </location>
</feature>
<evidence type="ECO:0000256" key="2">
    <source>
        <dbReference type="SAM" id="Phobius"/>
    </source>
</evidence>
<feature type="region of interest" description="Disordered" evidence="1">
    <location>
        <begin position="620"/>
        <end position="658"/>
    </location>
</feature>
<feature type="compositionally biased region" description="Basic and acidic residues" evidence="1">
    <location>
        <begin position="698"/>
        <end position="710"/>
    </location>
</feature>
<feature type="compositionally biased region" description="Basic and acidic residues" evidence="1">
    <location>
        <begin position="673"/>
        <end position="689"/>
    </location>
</feature>
<dbReference type="Proteomes" id="UP000596742">
    <property type="component" value="Unassembled WGS sequence"/>
</dbReference>
<feature type="compositionally biased region" description="Basic and acidic residues" evidence="1">
    <location>
        <begin position="745"/>
        <end position="754"/>
    </location>
</feature>
<feature type="transmembrane region" description="Helical" evidence="2">
    <location>
        <begin position="199"/>
        <end position="218"/>
    </location>
</feature>
<feature type="region of interest" description="Disordered" evidence="1">
    <location>
        <begin position="549"/>
        <end position="576"/>
    </location>
</feature>
<keyword evidence="4" id="KW-1185">Reference proteome</keyword>
<protein>
    <recommendedName>
        <fullName evidence="5">Protein tincar</fullName>
    </recommendedName>
</protein>
<evidence type="ECO:0008006" key="5">
    <source>
        <dbReference type="Google" id="ProtNLM"/>
    </source>
</evidence>
<sequence>MLLKPRGSYVNSLSSIVYCVIATLAQCYICYSYLGPYETTLDEKWSGTYRSGYGVRLGLPIIGLFVLPLFILFSVFRVGNYANDGFKIGRDHALTAQTNFFGDRFERELTRRIWRNFCPFAPTLHLFIAFSLILPDTILTGLDVKYGHQNSDAVWSTDVDFLYSKDRPLLTDHVVRLNATPTTINLTIRPLYTTSNNGGYRPSAAFVYFLSSLATYAIRYASVFWYTNKYLSMVFVFQLLFMSVNSIFSYSGFSILYKIALNSNLYGNINLNLGCGSVIFLFIVSGIVLILSSFAVFEYGFNKYYDKYKLVDRRHNPQIYTRKILKDRGPCNGHIAHTFAMITLVLLAIFKGPILYDLISVYRTSKDTLVLTTVIIEVCYLVFWIFLWTIFTIKETWLFRILDYANVGQPIFVIKSNNLTRTPSISIASIDIKDLSLPMVKPKRPGSIQSMDITPSESGYDEGETAPSTEDEKFGISLPPLREYDEHMDQNDVILRRSRNRRSGGQRVTFHDNVRGSLSTEALNESQRSKSPMSEDMRMNVTADIHSGSRNKYVRRSSDPDAKRLRNNRHNCHSVPRQNCATDKQFNHELADYIANIQEITQNHRETSVDDGEKCEIEVDYLSPNRNRPEKRPRTPQGQTPERVILRHSGPKNSREQTPEKILNKNLVNKFNRNSDPETTKNNKTEELANNKNVNKAKKGEIISNEDKQLQKQNNDFFTRSEKPDIVPNENRSQVYPRPIKFVPKKPDNIRRDSANYSQTSSQDTSSNDSSEQTTLFSQEEQKK</sequence>
<feature type="transmembrane region" description="Helical" evidence="2">
    <location>
        <begin position="54"/>
        <end position="76"/>
    </location>
</feature>
<feature type="transmembrane region" description="Helical" evidence="2">
    <location>
        <begin position="230"/>
        <end position="257"/>
    </location>
</feature>
<feature type="region of interest" description="Disordered" evidence="1">
    <location>
        <begin position="443"/>
        <end position="479"/>
    </location>
</feature>
<keyword evidence="2" id="KW-0472">Membrane</keyword>
<feature type="transmembrane region" description="Helical" evidence="2">
    <location>
        <begin position="277"/>
        <end position="301"/>
    </location>
</feature>
<gene>
    <name evidence="3" type="ORF">MGAL_10B060725</name>
</gene>
<name>A0A8B6CIG9_MYTGA</name>
<keyword evidence="2" id="KW-1133">Transmembrane helix</keyword>
<dbReference type="OrthoDB" id="10033661at2759"/>
<feature type="region of interest" description="Disordered" evidence="1">
    <location>
        <begin position="513"/>
        <end position="537"/>
    </location>
</feature>
<organism evidence="3 4">
    <name type="scientific">Mytilus galloprovincialis</name>
    <name type="common">Mediterranean mussel</name>
    <dbReference type="NCBI Taxonomy" id="29158"/>
    <lineage>
        <taxon>Eukaryota</taxon>
        <taxon>Metazoa</taxon>
        <taxon>Spiralia</taxon>
        <taxon>Lophotrochozoa</taxon>
        <taxon>Mollusca</taxon>
        <taxon>Bivalvia</taxon>
        <taxon>Autobranchia</taxon>
        <taxon>Pteriomorphia</taxon>
        <taxon>Mytilida</taxon>
        <taxon>Mytiloidea</taxon>
        <taxon>Mytilidae</taxon>
        <taxon>Mytilinae</taxon>
        <taxon>Mytilus</taxon>
    </lineage>
</organism>
<comment type="caution">
    <text evidence="3">The sequence shown here is derived from an EMBL/GenBank/DDBJ whole genome shotgun (WGS) entry which is preliminary data.</text>
</comment>
<dbReference type="InterPro" id="IPR053291">
    <property type="entry name" value="Ommatidial_diff-associated"/>
</dbReference>
<evidence type="ECO:0000313" key="4">
    <source>
        <dbReference type="Proteomes" id="UP000596742"/>
    </source>
</evidence>
<feature type="compositionally biased region" description="Low complexity" evidence="1">
    <location>
        <begin position="758"/>
        <end position="775"/>
    </location>
</feature>
<accession>A0A8B6CIG9</accession>
<dbReference type="AlphaFoldDB" id="A0A8B6CIG9"/>
<feature type="compositionally biased region" description="Polar residues" evidence="1">
    <location>
        <begin position="516"/>
        <end position="532"/>
    </location>
</feature>